<feature type="transmembrane region" description="Helical" evidence="1">
    <location>
        <begin position="90"/>
        <end position="109"/>
    </location>
</feature>
<proteinExistence type="predicted"/>
<keyword evidence="1" id="KW-0472">Membrane</keyword>
<evidence type="ECO:0000256" key="1">
    <source>
        <dbReference type="SAM" id="Phobius"/>
    </source>
</evidence>
<keyword evidence="3" id="KW-1185">Reference proteome</keyword>
<feature type="transmembrane region" description="Helical" evidence="1">
    <location>
        <begin position="159"/>
        <end position="179"/>
    </location>
</feature>
<feature type="transmembrane region" description="Helical" evidence="1">
    <location>
        <begin position="7"/>
        <end position="29"/>
    </location>
</feature>
<dbReference type="Proteomes" id="UP000772812">
    <property type="component" value="Unassembled WGS sequence"/>
</dbReference>
<comment type="caution">
    <text evidence="2">The sequence shown here is derived from an EMBL/GenBank/DDBJ whole genome shotgun (WGS) entry which is preliminary data.</text>
</comment>
<feature type="transmembrane region" description="Helical" evidence="1">
    <location>
        <begin position="62"/>
        <end position="84"/>
    </location>
</feature>
<accession>A0ABS1GIN3</accession>
<name>A0ABS1GIN3_9AQUI</name>
<feature type="transmembrane region" description="Helical" evidence="1">
    <location>
        <begin position="35"/>
        <end position="55"/>
    </location>
</feature>
<organism evidence="2 3">
    <name type="scientific">Persephonella atlantica</name>
    <dbReference type="NCBI Taxonomy" id="2699429"/>
    <lineage>
        <taxon>Bacteria</taxon>
        <taxon>Pseudomonadati</taxon>
        <taxon>Aquificota</taxon>
        <taxon>Aquificia</taxon>
        <taxon>Aquificales</taxon>
        <taxon>Hydrogenothermaceae</taxon>
        <taxon>Persephonella</taxon>
    </lineage>
</organism>
<feature type="transmembrane region" description="Helical" evidence="1">
    <location>
        <begin position="130"/>
        <end position="147"/>
    </location>
</feature>
<gene>
    <name evidence="2" type="ORF">GWK41_06925</name>
</gene>
<dbReference type="EMBL" id="JAACYA010000002">
    <property type="protein sequence ID" value="MBK3332798.1"/>
    <property type="molecule type" value="Genomic_DNA"/>
</dbReference>
<evidence type="ECO:0000313" key="2">
    <source>
        <dbReference type="EMBL" id="MBK3332798.1"/>
    </source>
</evidence>
<protein>
    <submittedName>
        <fullName evidence="2">Uncharacterized protein</fullName>
    </submittedName>
</protein>
<sequence>MYPKKYFYYRFFNSLFTGLSIGSIFTIYAPLKPSIYSVGGVLLAVGMLIVAKFYEKLMNLRIFFFVSLFVEIVILAVVIYFLFFPYGYSTALFVYSGYQLTFVFGSYLVRTETLFLRKKKILSLLDMFKQGGYLTGLVLSFVFYRALENIFGIATNQEKVYYLHFLLVGVEAVIIFSLLRSFKIRF</sequence>
<evidence type="ECO:0000313" key="3">
    <source>
        <dbReference type="Proteomes" id="UP000772812"/>
    </source>
</evidence>
<keyword evidence="1" id="KW-1133">Transmembrane helix</keyword>
<reference evidence="2 3" key="1">
    <citation type="journal article" date="2021" name="Syst. Appl. Microbiol.">
        <title>Persephonella atlantica sp. nov.: How to adapt to physico-chemical gradients in high temperature hydrothermal habitats.</title>
        <authorList>
            <person name="Francois D.X."/>
            <person name="Godfroy A."/>
            <person name="Mathien C."/>
            <person name="Aube J."/>
            <person name="Cathalot C."/>
            <person name="Lesongeur F."/>
            <person name="L'Haridon S."/>
            <person name="Philippon X."/>
            <person name="Roussel E.G."/>
        </authorList>
    </citation>
    <scope>NUCLEOTIDE SEQUENCE [LARGE SCALE GENOMIC DNA]</scope>
    <source>
        <strain evidence="2 3">MO1340</strain>
    </source>
</reference>
<keyword evidence="1" id="KW-0812">Transmembrane</keyword>